<dbReference type="EMBL" id="ATLV01023939">
    <property type="status" value="NOT_ANNOTATED_CDS"/>
    <property type="molecule type" value="Genomic_DNA"/>
</dbReference>
<reference evidence="2" key="2">
    <citation type="submission" date="2020-05" db="UniProtKB">
        <authorList>
            <consortium name="EnsemblMetazoa"/>
        </authorList>
    </citation>
    <scope>IDENTIFICATION</scope>
</reference>
<dbReference type="VEuPathDB" id="VectorBase:ASIC018120"/>
<evidence type="ECO:0000313" key="2">
    <source>
        <dbReference type="EnsemblMetazoa" id="ASIC018120-PA"/>
    </source>
</evidence>
<keyword evidence="1" id="KW-0436">Ligase</keyword>
<dbReference type="AlphaFoldDB" id="A0A084WIM6"/>
<keyword evidence="3" id="KW-1185">Reference proteome</keyword>
<evidence type="ECO:0000313" key="1">
    <source>
        <dbReference type="EMBL" id="KFB50070.1"/>
    </source>
</evidence>
<dbReference type="Proteomes" id="UP000030765">
    <property type="component" value="Unassembled WGS sequence"/>
</dbReference>
<sequence length="115" mass="12844">MYSLSESNYIFDPFDTSGSVFVDDHDDDDVFFYSPLGISRCASSASATSLSPGTRSRFGPRRCSHIHLILLRLRDVCKLPVFGSETLITADDDDDRIVDMLGFGRRSEEGEGEPW</sequence>
<name>A0A084WIM6_ANOSI</name>
<accession>A0A084WIM6</accession>
<evidence type="ECO:0000313" key="3">
    <source>
        <dbReference type="Proteomes" id="UP000030765"/>
    </source>
</evidence>
<organism evidence="1">
    <name type="scientific">Anopheles sinensis</name>
    <name type="common">Mosquito</name>
    <dbReference type="NCBI Taxonomy" id="74873"/>
    <lineage>
        <taxon>Eukaryota</taxon>
        <taxon>Metazoa</taxon>
        <taxon>Ecdysozoa</taxon>
        <taxon>Arthropoda</taxon>
        <taxon>Hexapoda</taxon>
        <taxon>Insecta</taxon>
        <taxon>Pterygota</taxon>
        <taxon>Neoptera</taxon>
        <taxon>Endopterygota</taxon>
        <taxon>Diptera</taxon>
        <taxon>Nematocera</taxon>
        <taxon>Culicoidea</taxon>
        <taxon>Culicidae</taxon>
        <taxon>Anophelinae</taxon>
        <taxon>Anopheles</taxon>
    </lineage>
</organism>
<dbReference type="EMBL" id="KE525347">
    <property type="protein sequence ID" value="KFB50070.1"/>
    <property type="molecule type" value="Genomic_DNA"/>
</dbReference>
<dbReference type="EnsemblMetazoa" id="ASIC018120-RA">
    <property type="protein sequence ID" value="ASIC018120-PA"/>
    <property type="gene ID" value="ASIC018120"/>
</dbReference>
<proteinExistence type="predicted"/>
<reference evidence="1 3" key="1">
    <citation type="journal article" date="2014" name="BMC Genomics">
        <title>Genome sequence of Anopheles sinensis provides insight into genetics basis of mosquito competence for malaria parasites.</title>
        <authorList>
            <person name="Zhou D."/>
            <person name="Zhang D."/>
            <person name="Ding G."/>
            <person name="Shi L."/>
            <person name="Hou Q."/>
            <person name="Ye Y."/>
            <person name="Xu Y."/>
            <person name="Zhou H."/>
            <person name="Xiong C."/>
            <person name="Li S."/>
            <person name="Yu J."/>
            <person name="Hong S."/>
            <person name="Yu X."/>
            <person name="Zou P."/>
            <person name="Chen C."/>
            <person name="Chang X."/>
            <person name="Wang W."/>
            <person name="Lv Y."/>
            <person name="Sun Y."/>
            <person name="Ma L."/>
            <person name="Shen B."/>
            <person name="Zhu C."/>
        </authorList>
    </citation>
    <scope>NUCLEOTIDE SEQUENCE [LARGE SCALE GENOMIC DNA]</scope>
</reference>
<protein>
    <submittedName>
        <fullName evidence="1 2">Long-chain fatty acid--CoA ligase</fullName>
    </submittedName>
</protein>
<dbReference type="GO" id="GO:0016874">
    <property type="term" value="F:ligase activity"/>
    <property type="evidence" value="ECO:0007669"/>
    <property type="project" value="UniProtKB-KW"/>
</dbReference>
<gene>
    <name evidence="1" type="ORF">ZHAS_00018120</name>
</gene>